<comment type="caution">
    <text evidence="2">The sequence shown here is derived from an EMBL/GenBank/DDBJ whole genome shotgun (WGS) entry which is preliminary data.</text>
</comment>
<accession>A0AAE1XH68</accession>
<feature type="transmembrane region" description="Helical" evidence="1">
    <location>
        <begin position="7"/>
        <end position="26"/>
    </location>
</feature>
<proteinExistence type="predicted"/>
<organism evidence="2 3">
    <name type="scientific">Sesamum angolense</name>
    <dbReference type="NCBI Taxonomy" id="2727404"/>
    <lineage>
        <taxon>Eukaryota</taxon>
        <taxon>Viridiplantae</taxon>
        <taxon>Streptophyta</taxon>
        <taxon>Embryophyta</taxon>
        <taxon>Tracheophyta</taxon>
        <taxon>Spermatophyta</taxon>
        <taxon>Magnoliopsida</taxon>
        <taxon>eudicotyledons</taxon>
        <taxon>Gunneridae</taxon>
        <taxon>Pentapetalae</taxon>
        <taxon>asterids</taxon>
        <taxon>lamiids</taxon>
        <taxon>Lamiales</taxon>
        <taxon>Pedaliaceae</taxon>
        <taxon>Sesamum</taxon>
    </lineage>
</organism>
<dbReference type="AlphaFoldDB" id="A0AAE1XH68"/>
<keyword evidence="1" id="KW-1133">Transmembrane helix</keyword>
<dbReference type="Proteomes" id="UP001289374">
    <property type="component" value="Unassembled WGS sequence"/>
</dbReference>
<evidence type="ECO:0000313" key="2">
    <source>
        <dbReference type="EMBL" id="KAK4411805.1"/>
    </source>
</evidence>
<dbReference type="EMBL" id="JACGWL010000001">
    <property type="protein sequence ID" value="KAK4411805.1"/>
    <property type="molecule type" value="Genomic_DNA"/>
</dbReference>
<evidence type="ECO:0000256" key="1">
    <source>
        <dbReference type="SAM" id="Phobius"/>
    </source>
</evidence>
<keyword evidence="1" id="KW-0472">Membrane</keyword>
<gene>
    <name evidence="2" type="ORF">Sango_0253500</name>
</gene>
<reference evidence="2" key="2">
    <citation type="journal article" date="2024" name="Plant">
        <title>Genomic evolution and insights into agronomic trait innovations of Sesamum species.</title>
        <authorList>
            <person name="Miao H."/>
            <person name="Wang L."/>
            <person name="Qu L."/>
            <person name="Liu H."/>
            <person name="Sun Y."/>
            <person name="Le M."/>
            <person name="Wang Q."/>
            <person name="Wei S."/>
            <person name="Zheng Y."/>
            <person name="Lin W."/>
            <person name="Duan Y."/>
            <person name="Cao H."/>
            <person name="Xiong S."/>
            <person name="Wang X."/>
            <person name="Wei L."/>
            <person name="Li C."/>
            <person name="Ma Q."/>
            <person name="Ju M."/>
            <person name="Zhao R."/>
            <person name="Li G."/>
            <person name="Mu C."/>
            <person name="Tian Q."/>
            <person name="Mei H."/>
            <person name="Zhang T."/>
            <person name="Gao T."/>
            <person name="Zhang H."/>
        </authorList>
    </citation>
    <scope>NUCLEOTIDE SEQUENCE</scope>
    <source>
        <strain evidence="2">K16</strain>
    </source>
</reference>
<protein>
    <submittedName>
        <fullName evidence="2">Uncharacterized protein</fullName>
    </submittedName>
</protein>
<keyword evidence="1" id="KW-0812">Transmembrane</keyword>
<evidence type="ECO:0000313" key="3">
    <source>
        <dbReference type="Proteomes" id="UP001289374"/>
    </source>
</evidence>
<keyword evidence="3" id="KW-1185">Reference proteome</keyword>
<sequence length="229" mass="25671">MGEKGKYLVLIGAGALLGSAATVAIYRLILPSLVTVYCMIPENFYTCWVLRPKCRAFLFRTDHEFLEDVNHSTVVPDLLMDEIVVRTTDKEYSVLWFGTPEKSGLFVRCSYWSRRSWQSAAHLCFLRSGVGKLLLCGFLISLRFILNLLLHVTVGCMYPKALYVIFSAQSRSSDGTCLLLYDSSSEDEILFWAACNCPIAFPLIKGGTSCCMYTEGFEGTISNRSWGKS</sequence>
<reference evidence="2" key="1">
    <citation type="submission" date="2020-06" db="EMBL/GenBank/DDBJ databases">
        <authorList>
            <person name="Li T."/>
            <person name="Hu X."/>
            <person name="Zhang T."/>
            <person name="Song X."/>
            <person name="Zhang H."/>
            <person name="Dai N."/>
            <person name="Sheng W."/>
            <person name="Hou X."/>
            <person name="Wei L."/>
        </authorList>
    </citation>
    <scope>NUCLEOTIDE SEQUENCE</scope>
    <source>
        <strain evidence="2">K16</strain>
        <tissue evidence="2">Leaf</tissue>
    </source>
</reference>
<name>A0AAE1XH68_9LAMI</name>